<sequence>MCNSNQVRSVGPVELHMEYLPPTHGRLCPTCKLQSDKQRYKSRGQKLKSCHVFLPRMNSAS</sequence>
<name>A0A0E9UBG1_ANGAN</name>
<proteinExistence type="predicted"/>
<evidence type="ECO:0000313" key="1">
    <source>
        <dbReference type="EMBL" id="JAH62535.1"/>
    </source>
</evidence>
<reference evidence="1" key="2">
    <citation type="journal article" date="2015" name="Fish Shellfish Immunol.">
        <title>Early steps in the European eel (Anguilla anguilla)-Vibrio vulnificus interaction in the gills: Role of the RtxA13 toxin.</title>
        <authorList>
            <person name="Callol A."/>
            <person name="Pajuelo D."/>
            <person name="Ebbesson L."/>
            <person name="Teles M."/>
            <person name="MacKenzie S."/>
            <person name="Amaro C."/>
        </authorList>
    </citation>
    <scope>NUCLEOTIDE SEQUENCE</scope>
</reference>
<organism evidence="1">
    <name type="scientific">Anguilla anguilla</name>
    <name type="common">European freshwater eel</name>
    <name type="synonym">Muraena anguilla</name>
    <dbReference type="NCBI Taxonomy" id="7936"/>
    <lineage>
        <taxon>Eukaryota</taxon>
        <taxon>Metazoa</taxon>
        <taxon>Chordata</taxon>
        <taxon>Craniata</taxon>
        <taxon>Vertebrata</taxon>
        <taxon>Euteleostomi</taxon>
        <taxon>Actinopterygii</taxon>
        <taxon>Neopterygii</taxon>
        <taxon>Teleostei</taxon>
        <taxon>Anguilliformes</taxon>
        <taxon>Anguillidae</taxon>
        <taxon>Anguilla</taxon>
    </lineage>
</organism>
<reference evidence="1" key="1">
    <citation type="submission" date="2014-11" db="EMBL/GenBank/DDBJ databases">
        <authorList>
            <person name="Amaro Gonzalez C."/>
        </authorList>
    </citation>
    <scope>NUCLEOTIDE SEQUENCE</scope>
</reference>
<accession>A0A0E9UBG1</accession>
<dbReference type="AlphaFoldDB" id="A0A0E9UBG1"/>
<protein>
    <submittedName>
        <fullName evidence="1">Uncharacterized protein</fullName>
    </submittedName>
</protein>
<dbReference type="EMBL" id="GBXM01046042">
    <property type="protein sequence ID" value="JAH62535.1"/>
    <property type="molecule type" value="Transcribed_RNA"/>
</dbReference>